<dbReference type="EMBL" id="BPLQ01001283">
    <property type="protein sequence ID" value="GIX80355.1"/>
    <property type="molecule type" value="Genomic_DNA"/>
</dbReference>
<comment type="caution">
    <text evidence="1">The sequence shown here is derived from an EMBL/GenBank/DDBJ whole genome shotgun (WGS) entry which is preliminary data.</text>
</comment>
<gene>
    <name evidence="1" type="primary">AVEN_244274_1</name>
    <name evidence="1" type="ORF">CDAR_96311</name>
</gene>
<keyword evidence="2" id="KW-1185">Reference proteome</keyword>
<protein>
    <submittedName>
        <fullName evidence="1">Uncharacterized protein</fullName>
    </submittedName>
</protein>
<accession>A0AAV4N7P4</accession>
<organism evidence="1 2">
    <name type="scientific">Caerostris darwini</name>
    <dbReference type="NCBI Taxonomy" id="1538125"/>
    <lineage>
        <taxon>Eukaryota</taxon>
        <taxon>Metazoa</taxon>
        <taxon>Ecdysozoa</taxon>
        <taxon>Arthropoda</taxon>
        <taxon>Chelicerata</taxon>
        <taxon>Arachnida</taxon>
        <taxon>Araneae</taxon>
        <taxon>Araneomorphae</taxon>
        <taxon>Entelegynae</taxon>
        <taxon>Araneoidea</taxon>
        <taxon>Araneidae</taxon>
        <taxon>Caerostris</taxon>
    </lineage>
</organism>
<dbReference type="AlphaFoldDB" id="A0AAV4N7P4"/>
<proteinExistence type="predicted"/>
<evidence type="ECO:0000313" key="1">
    <source>
        <dbReference type="EMBL" id="GIX80355.1"/>
    </source>
</evidence>
<name>A0AAV4N7P4_9ARAC</name>
<dbReference type="Proteomes" id="UP001054837">
    <property type="component" value="Unassembled WGS sequence"/>
</dbReference>
<evidence type="ECO:0000313" key="2">
    <source>
        <dbReference type="Proteomes" id="UP001054837"/>
    </source>
</evidence>
<sequence>MGNPVVKIRIFRKKKILPGSKAADDPLTLDQELKRSIRNRYTLRRHGMYIKSVCILRPSYLIETSETELHKFVECLVENYNEFVADGILIEIPCIRGFLKAGKVPKEESVSIEFHFMRFCCFM</sequence>
<reference evidence="1 2" key="1">
    <citation type="submission" date="2021-06" db="EMBL/GenBank/DDBJ databases">
        <title>Caerostris darwini draft genome.</title>
        <authorList>
            <person name="Kono N."/>
            <person name="Arakawa K."/>
        </authorList>
    </citation>
    <scope>NUCLEOTIDE SEQUENCE [LARGE SCALE GENOMIC DNA]</scope>
</reference>